<dbReference type="AlphaFoldDB" id="A0ABD3LEK6"/>
<comment type="caution">
    <text evidence="1">The sequence shown here is derived from an EMBL/GenBank/DDBJ whole genome shotgun (WGS) entry which is preliminary data.</text>
</comment>
<dbReference type="Proteomes" id="UP001634007">
    <property type="component" value="Unassembled WGS sequence"/>
</dbReference>
<name>A0ABD3LEK6_EUCGL</name>
<reference evidence="1 2" key="1">
    <citation type="submission" date="2024-11" db="EMBL/GenBank/DDBJ databases">
        <title>Chromosome-level genome assembly of Eucalyptus globulus Labill. provides insights into its genome evolution.</title>
        <authorList>
            <person name="Li X."/>
        </authorList>
    </citation>
    <scope>NUCLEOTIDE SEQUENCE [LARGE SCALE GENOMIC DNA]</scope>
    <source>
        <strain evidence="1">CL2024</strain>
        <tissue evidence="1">Fresh tender leaves</tissue>
    </source>
</reference>
<gene>
    <name evidence="1" type="ORF">ACJRO7_010982</name>
</gene>
<protein>
    <submittedName>
        <fullName evidence="1">Uncharacterized protein</fullName>
    </submittedName>
</protein>
<sequence>MVVWTLVITITSAMDHKAHDVYIVASLSGDQKQHTPIKIKKAERIFCLKKDVGEVNVPVRDLLGKGIASDVEPKVMSHEVRSSSEGTMAVLDFSYEFGQQFPGGRDSHG</sequence>
<organism evidence="1 2">
    <name type="scientific">Eucalyptus globulus</name>
    <name type="common">Tasmanian blue gum</name>
    <dbReference type="NCBI Taxonomy" id="34317"/>
    <lineage>
        <taxon>Eukaryota</taxon>
        <taxon>Viridiplantae</taxon>
        <taxon>Streptophyta</taxon>
        <taxon>Embryophyta</taxon>
        <taxon>Tracheophyta</taxon>
        <taxon>Spermatophyta</taxon>
        <taxon>Magnoliopsida</taxon>
        <taxon>eudicotyledons</taxon>
        <taxon>Gunneridae</taxon>
        <taxon>Pentapetalae</taxon>
        <taxon>rosids</taxon>
        <taxon>malvids</taxon>
        <taxon>Myrtales</taxon>
        <taxon>Myrtaceae</taxon>
        <taxon>Myrtoideae</taxon>
        <taxon>Eucalypteae</taxon>
        <taxon>Eucalyptus</taxon>
    </lineage>
</organism>
<evidence type="ECO:0000313" key="2">
    <source>
        <dbReference type="Proteomes" id="UP001634007"/>
    </source>
</evidence>
<evidence type="ECO:0000313" key="1">
    <source>
        <dbReference type="EMBL" id="KAL3749938.1"/>
    </source>
</evidence>
<proteinExistence type="predicted"/>
<accession>A0ABD3LEK6</accession>
<dbReference type="EMBL" id="JBJKBG010000002">
    <property type="protein sequence ID" value="KAL3749938.1"/>
    <property type="molecule type" value="Genomic_DNA"/>
</dbReference>
<keyword evidence="2" id="KW-1185">Reference proteome</keyword>